<sequence length="364" mass="40356">MASYLSSYAHIQEATTPLATLGLADNVIHSAADIKSAHRRLALRLHPDKCPVTELLGLHQTLFLKVQQAYEDLQKKLDEGFVDASGEVRVASLLAEAPSALHARVLDFKQALKDERDSICAAKHAEEENQAARSARTAAARAHTKEGRDRHFGIKDKERQHRPSLEKKHRNKLMRAGLQKSLSIRSRSGSGIENTEPYEAQFEMRPEEPNRKTEHIERPLRDQAEIDRCRKNVLLSGAPVSVSTADKACRTNGAASKVQAAHLRRVRELQQGLITEAYYQDAFTAAEDAIEATTDSELKRLVNEVPELSRNVLVGSAELGTSLAAMLGLLTVEPGREVPATQRRSNKAVDDWEAEEERLEATEA</sequence>
<dbReference type="AlphaFoldDB" id="A0AAV9JG38"/>
<accession>A0AAV9JG38</accession>
<evidence type="ECO:0000313" key="4">
    <source>
        <dbReference type="Proteomes" id="UP001324427"/>
    </source>
</evidence>
<dbReference type="SUPFAM" id="SSF46565">
    <property type="entry name" value="Chaperone J-domain"/>
    <property type="match status" value="1"/>
</dbReference>
<dbReference type="CDD" id="cd06257">
    <property type="entry name" value="DnaJ"/>
    <property type="match status" value="1"/>
</dbReference>
<reference evidence="3 4" key="1">
    <citation type="submission" date="2021-11" db="EMBL/GenBank/DDBJ databases">
        <title>Black yeast isolated from Biological Soil Crust.</title>
        <authorList>
            <person name="Kurbessoian T."/>
        </authorList>
    </citation>
    <scope>NUCLEOTIDE SEQUENCE [LARGE SCALE GENOMIC DNA]</scope>
    <source>
        <strain evidence="3 4">CCFEE 5522</strain>
    </source>
</reference>
<dbReference type="InterPro" id="IPR036869">
    <property type="entry name" value="J_dom_sf"/>
</dbReference>
<organism evidence="3 4">
    <name type="scientific">Oleoguttula mirabilis</name>
    <dbReference type="NCBI Taxonomy" id="1507867"/>
    <lineage>
        <taxon>Eukaryota</taxon>
        <taxon>Fungi</taxon>
        <taxon>Dikarya</taxon>
        <taxon>Ascomycota</taxon>
        <taxon>Pezizomycotina</taxon>
        <taxon>Dothideomycetes</taxon>
        <taxon>Dothideomycetidae</taxon>
        <taxon>Mycosphaerellales</taxon>
        <taxon>Teratosphaeriaceae</taxon>
        <taxon>Oleoguttula</taxon>
    </lineage>
</organism>
<name>A0AAV9JG38_9PEZI</name>
<dbReference type="Proteomes" id="UP001324427">
    <property type="component" value="Unassembled WGS sequence"/>
</dbReference>
<protein>
    <recommendedName>
        <fullName evidence="2">J domain-containing protein</fullName>
    </recommendedName>
</protein>
<keyword evidence="4" id="KW-1185">Reference proteome</keyword>
<evidence type="ECO:0000313" key="3">
    <source>
        <dbReference type="EMBL" id="KAK4544178.1"/>
    </source>
</evidence>
<evidence type="ECO:0000259" key="2">
    <source>
        <dbReference type="PROSITE" id="PS50076"/>
    </source>
</evidence>
<dbReference type="Pfam" id="PF00226">
    <property type="entry name" value="DnaJ"/>
    <property type="match status" value="1"/>
</dbReference>
<dbReference type="PROSITE" id="PS50076">
    <property type="entry name" value="DNAJ_2"/>
    <property type="match status" value="1"/>
</dbReference>
<feature type="region of interest" description="Disordered" evidence="1">
    <location>
        <begin position="338"/>
        <end position="364"/>
    </location>
</feature>
<gene>
    <name evidence="3" type="ORF">LTR36_004388</name>
</gene>
<proteinExistence type="predicted"/>
<dbReference type="InterPro" id="IPR001623">
    <property type="entry name" value="DnaJ_domain"/>
</dbReference>
<feature type="domain" description="J" evidence="2">
    <location>
        <begin position="16"/>
        <end position="86"/>
    </location>
</feature>
<dbReference type="SMART" id="SM00271">
    <property type="entry name" value="DnaJ"/>
    <property type="match status" value="1"/>
</dbReference>
<dbReference type="Gene3D" id="1.10.287.110">
    <property type="entry name" value="DnaJ domain"/>
    <property type="match status" value="1"/>
</dbReference>
<evidence type="ECO:0000256" key="1">
    <source>
        <dbReference type="SAM" id="MobiDB-lite"/>
    </source>
</evidence>
<dbReference type="EMBL" id="JAVFHQ010000026">
    <property type="protein sequence ID" value="KAK4544178.1"/>
    <property type="molecule type" value="Genomic_DNA"/>
</dbReference>
<comment type="caution">
    <text evidence="3">The sequence shown here is derived from an EMBL/GenBank/DDBJ whole genome shotgun (WGS) entry which is preliminary data.</text>
</comment>